<dbReference type="Proteomes" id="UP000198703">
    <property type="component" value="Unassembled WGS sequence"/>
</dbReference>
<protein>
    <submittedName>
        <fullName evidence="1">SOUL heme-binding protein</fullName>
    </submittedName>
</protein>
<proteinExistence type="predicted"/>
<dbReference type="RefSeq" id="WP_093248002.1">
    <property type="nucleotide sequence ID" value="NZ_FNQM01000001.1"/>
</dbReference>
<evidence type="ECO:0000313" key="1">
    <source>
        <dbReference type="EMBL" id="SDZ81626.1"/>
    </source>
</evidence>
<gene>
    <name evidence="1" type="ORF">SAMN05444370_101494</name>
</gene>
<dbReference type="PANTHER" id="PTHR11220">
    <property type="entry name" value="HEME-BINDING PROTEIN-RELATED"/>
    <property type="match status" value="1"/>
</dbReference>
<dbReference type="SUPFAM" id="SSF55136">
    <property type="entry name" value="Probable bacterial effector-binding domain"/>
    <property type="match status" value="1"/>
</dbReference>
<dbReference type="Pfam" id="PF04832">
    <property type="entry name" value="SOUL"/>
    <property type="match status" value="1"/>
</dbReference>
<organism evidence="1 2">
    <name type="scientific">Rubrimonas cliftonensis</name>
    <dbReference type="NCBI Taxonomy" id="89524"/>
    <lineage>
        <taxon>Bacteria</taxon>
        <taxon>Pseudomonadati</taxon>
        <taxon>Pseudomonadota</taxon>
        <taxon>Alphaproteobacteria</taxon>
        <taxon>Rhodobacterales</taxon>
        <taxon>Paracoccaceae</taxon>
        <taxon>Rubrimonas</taxon>
    </lineage>
</organism>
<accession>A0A1H3W3K1</accession>
<dbReference type="AlphaFoldDB" id="A0A1H3W3K1"/>
<sequence>MRRMLLWIAAAAGAGALALVGGWVYVSASVEEPPFALVAQDGDFALRDYPALAVAEVERRGTRGEAVRAGFSPLAGYIFARERDGEKIAMTAPVTQQKAGEAWTVQFYMPPGRTLASLPQPGPGEAVSLRETPPARRAVVRFSGVADDALLAEQTARLEAWMASQGLEAAGAPPLYAYYNDPFTPGFLRRNEVMIDVAGG</sequence>
<dbReference type="InterPro" id="IPR011256">
    <property type="entry name" value="Reg_factor_effector_dom_sf"/>
</dbReference>
<dbReference type="PANTHER" id="PTHR11220:SF58">
    <property type="entry name" value="SOUL HEME-BINDING FAMILY PROTEIN"/>
    <property type="match status" value="1"/>
</dbReference>
<dbReference type="OrthoDB" id="2156220at2"/>
<evidence type="ECO:0000313" key="2">
    <source>
        <dbReference type="Proteomes" id="UP000198703"/>
    </source>
</evidence>
<name>A0A1H3W3K1_9RHOB</name>
<dbReference type="InterPro" id="IPR006917">
    <property type="entry name" value="SOUL_heme-bd"/>
</dbReference>
<reference evidence="1 2" key="1">
    <citation type="submission" date="2016-10" db="EMBL/GenBank/DDBJ databases">
        <authorList>
            <person name="de Groot N.N."/>
        </authorList>
    </citation>
    <scope>NUCLEOTIDE SEQUENCE [LARGE SCALE GENOMIC DNA]</scope>
    <source>
        <strain evidence="1 2">DSM 15345</strain>
    </source>
</reference>
<dbReference type="STRING" id="89524.SAMN05444370_101494"/>
<dbReference type="Gene3D" id="3.20.80.10">
    <property type="entry name" value="Regulatory factor, effector binding domain"/>
    <property type="match status" value="1"/>
</dbReference>
<keyword evidence="2" id="KW-1185">Reference proteome</keyword>
<dbReference type="EMBL" id="FNQM01000001">
    <property type="protein sequence ID" value="SDZ81626.1"/>
    <property type="molecule type" value="Genomic_DNA"/>
</dbReference>